<gene>
    <name evidence="2" type="primary">LOC142180061</name>
</gene>
<keyword evidence="1" id="KW-1185">Reference proteome</keyword>
<reference evidence="2" key="2">
    <citation type="submission" date="2025-08" db="UniProtKB">
        <authorList>
            <consortium name="RefSeq"/>
        </authorList>
    </citation>
    <scope>IDENTIFICATION</scope>
    <source>
        <tissue evidence="2">Leaf</tissue>
    </source>
</reference>
<accession>A0AC58UC70</accession>
<evidence type="ECO:0000313" key="2">
    <source>
        <dbReference type="RefSeq" id="XP_075107082.1"/>
    </source>
</evidence>
<organism evidence="1 2">
    <name type="scientific">Nicotiana tabacum</name>
    <name type="common">Common tobacco</name>
    <dbReference type="NCBI Taxonomy" id="4097"/>
    <lineage>
        <taxon>Eukaryota</taxon>
        <taxon>Viridiplantae</taxon>
        <taxon>Streptophyta</taxon>
        <taxon>Embryophyta</taxon>
        <taxon>Tracheophyta</taxon>
        <taxon>Spermatophyta</taxon>
        <taxon>Magnoliopsida</taxon>
        <taxon>eudicotyledons</taxon>
        <taxon>Gunneridae</taxon>
        <taxon>Pentapetalae</taxon>
        <taxon>asterids</taxon>
        <taxon>lamiids</taxon>
        <taxon>Solanales</taxon>
        <taxon>Solanaceae</taxon>
        <taxon>Nicotianoideae</taxon>
        <taxon>Nicotianeae</taxon>
        <taxon>Nicotiana</taxon>
    </lineage>
</organism>
<sequence length="283" mass="33227">MGHGCDWTYRTRRIKQESFQLGRYELLHRMGQSFYTQGCHKEVVADFIRNNIVCRFGILESIITDNAANLNIDPMGDICKKFRIIHHNSTSYRPQMNGTVEAANKIIKRILRNIVDNHMQWHEKLSFDLWGYHTTMRTSTSATPYMLVNGTEVVIPAEVEIPYLRVIQEDRLDDAKWIHVRQEQLMLIDEKRMSAMCYSYLYQNRMANAFNRKVKPRQFTPGQLVLRKTSHHQEEAKGKFTLNWQGPYMAHRVLLVGALILVEMDGRVSTKPINLDAFKRYYI</sequence>
<name>A0AC58UC70_TOBAC</name>
<reference evidence="1" key="1">
    <citation type="journal article" date="2014" name="Nat. Commun.">
        <title>The tobacco genome sequence and its comparison with those of tomato and potato.</title>
        <authorList>
            <person name="Sierro N."/>
            <person name="Battey J.N."/>
            <person name="Ouadi S."/>
            <person name="Bakaher N."/>
            <person name="Bovet L."/>
            <person name="Willig A."/>
            <person name="Goepfert S."/>
            <person name="Peitsch M.C."/>
            <person name="Ivanov N.V."/>
        </authorList>
    </citation>
    <scope>NUCLEOTIDE SEQUENCE [LARGE SCALE GENOMIC DNA]</scope>
</reference>
<protein>
    <submittedName>
        <fullName evidence="2">Uncharacterized protein LOC142180061</fullName>
    </submittedName>
</protein>
<dbReference type="RefSeq" id="XP_075107082.1">
    <property type="nucleotide sequence ID" value="XM_075250981.1"/>
</dbReference>
<evidence type="ECO:0000313" key="1">
    <source>
        <dbReference type="Proteomes" id="UP000790787"/>
    </source>
</evidence>
<proteinExistence type="predicted"/>
<dbReference type="Proteomes" id="UP000790787">
    <property type="component" value="Chromosome 4"/>
</dbReference>